<accession>A0AAE1QH85</accession>
<evidence type="ECO:0000256" key="1">
    <source>
        <dbReference type="SAM" id="MobiDB-lite"/>
    </source>
</evidence>
<evidence type="ECO:0000313" key="2">
    <source>
        <dbReference type="EMBL" id="KAK4325282.1"/>
    </source>
</evidence>
<feature type="region of interest" description="Disordered" evidence="1">
    <location>
        <begin position="43"/>
        <end position="119"/>
    </location>
</feature>
<protein>
    <submittedName>
        <fullName evidence="2">Uncharacterized protein</fullName>
    </submittedName>
</protein>
<dbReference type="Proteomes" id="UP001292094">
    <property type="component" value="Unassembled WGS sequence"/>
</dbReference>
<organism evidence="2 3">
    <name type="scientific">Petrolisthes manimaculis</name>
    <dbReference type="NCBI Taxonomy" id="1843537"/>
    <lineage>
        <taxon>Eukaryota</taxon>
        <taxon>Metazoa</taxon>
        <taxon>Ecdysozoa</taxon>
        <taxon>Arthropoda</taxon>
        <taxon>Crustacea</taxon>
        <taxon>Multicrustacea</taxon>
        <taxon>Malacostraca</taxon>
        <taxon>Eumalacostraca</taxon>
        <taxon>Eucarida</taxon>
        <taxon>Decapoda</taxon>
        <taxon>Pleocyemata</taxon>
        <taxon>Anomura</taxon>
        <taxon>Galatheoidea</taxon>
        <taxon>Porcellanidae</taxon>
        <taxon>Petrolisthes</taxon>
    </lineage>
</organism>
<evidence type="ECO:0000313" key="3">
    <source>
        <dbReference type="Proteomes" id="UP001292094"/>
    </source>
</evidence>
<feature type="compositionally biased region" description="Low complexity" evidence="1">
    <location>
        <begin position="58"/>
        <end position="67"/>
    </location>
</feature>
<name>A0AAE1QH85_9EUCA</name>
<dbReference type="AlphaFoldDB" id="A0AAE1QH85"/>
<sequence length="285" mass="31550">MLSSNTNDHQLPWEDERRVHQFKITRGLESYIPEDVEVFKGQEPSTRYPIYTPPPTTTPAASTTTTPHFTHVRKSRRNCTRIHGDRVAPRPSHHRTSSHHSRHRSPSPSSVFSSSDGSNYNEPSRHYLLWAIDISTRPSLQSHPPPTTNTTINTLAPRSVPLHQLTGRRTLRVKIGSSAPMSRTTSIHSTLHLVETTTPALSALSAPLTPVWRHPKEGTVSMLTPLAPSLAPQVVGLATLSTDEAPPPTPPPLPPYLDTLCGRASPFYQDLGILDLGPYYQDKTL</sequence>
<proteinExistence type="predicted"/>
<keyword evidence="3" id="KW-1185">Reference proteome</keyword>
<feature type="compositionally biased region" description="Basic residues" evidence="1">
    <location>
        <begin position="70"/>
        <end position="80"/>
    </location>
</feature>
<feature type="compositionally biased region" description="Basic residues" evidence="1">
    <location>
        <begin position="91"/>
        <end position="105"/>
    </location>
</feature>
<comment type="caution">
    <text evidence="2">The sequence shown here is derived from an EMBL/GenBank/DDBJ whole genome shotgun (WGS) entry which is preliminary data.</text>
</comment>
<feature type="compositionally biased region" description="Low complexity" evidence="1">
    <location>
        <begin position="106"/>
        <end position="115"/>
    </location>
</feature>
<gene>
    <name evidence="2" type="ORF">Pmani_004143</name>
</gene>
<reference evidence="2" key="1">
    <citation type="submission" date="2023-11" db="EMBL/GenBank/DDBJ databases">
        <title>Genome assemblies of two species of porcelain crab, Petrolisthes cinctipes and Petrolisthes manimaculis (Anomura: Porcellanidae).</title>
        <authorList>
            <person name="Angst P."/>
        </authorList>
    </citation>
    <scope>NUCLEOTIDE SEQUENCE</scope>
    <source>
        <strain evidence="2">PB745_02</strain>
        <tissue evidence="2">Gill</tissue>
    </source>
</reference>
<dbReference type="EMBL" id="JAWZYT010000290">
    <property type="protein sequence ID" value="KAK4325282.1"/>
    <property type="molecule type" value="Genomic_DNA"/>
</dbReference>